<dbReference type="InterPro" id="IPR018617">
    <property type="entry name" value="Ima1_N"/>
</dbReference>
<organism evidence="9 10">
    <name type="scientific">Dibothriocephalus latus</name>
    <name type="common">Fish tapeworm</name>
    <name type="synonym">Diphyllobothrium latum</name>
    <dbReference type="NCBI Taxonomy" id="60516"/>
    <lineage>
        <taxon>Eukaryota</taxon>
        <taxon>Metazoa</taxon>
        <taxon>Spiralia</taxon>
        <taxon>Lophotrochozoa</taxon>
        <taxon>Platyhelminthes</taxon>
        <taxon>Cestoda</taxon>
        <taxon>Eucestoda</taxon>
        <taxon>Diphyllobothriidea</taxon>
        <taxon>Diphyllobothriidae</taxon>
        <taxon>Dibothriocephalus</taxon>
    </lineage>
</organism>
<dbReference type="GO" id="GO:0051015">
    <property type="term" value="F:actin filament binding"/>
    <property type="evidence" value="ECO:0007669"/>
    <property type="project" value="TreeGrafter"/>
</dbReference>
<keyword evidence="3 7" id="KW-0812">Transmembrane</keyword>
<keyword evidence="10" id="KW-1185">Reference proteome</keyword>
<dbReference type="PANTHER" id="PTHR28646">
    <property type="entry name" value="TRANSMEMBRANE PROTEIN 201"/>
    <property type="match status" value="1"/>
</dbReference>
<feature type="domain" description="Ima1 N-terminal" evidence="8">
    <location>
        <begin position="40"/>
        <end position="159"/>
    </location>
</feature>
<evidence type="ECO:0000256" key="1">
    <source>
        <dbReference type="ARBA" id="ARBA00004473"/>
    </source>
</evidence>
<comment type="subcellular location">
    <subcellularLocation>
        <location evidence="1">Nucleus inner membrane</location>
        <topology evidence="1">Multi-pass membrane protein</topology>
    </subcellularLocation>
</comment>
<evidence type="ECO:0000256" key="7">
    <source>
        <dbReference type="SAM" id="Phobius"/>
    </source>
</evidence>
<evidence type="ECO:0000259" key="8">
    <source>
        <dbReference type="Pfam" id="PF09779"/>
    </source>
</evidence>
<evidence type="ECO:0000256" key="6">
    <source>
        <dbReference type="ARBA" id="ARBA00023242"/>
    </source>
</evidence>
<evidence type="ECO:0000313" key="10">
    <source>
        <dbReference type="Proteomes" id="UP000281553"/>
    </source>
</evidence>
<proteinExistence type="inferred from homology"/>
<dbReference type="Proteomes" id="UP000281553">
    <property type="component" value="Unassembled WGS sequence"/>
</dbReference>
<dbReference type="GO" id="GO:0030473">
    <property type="term" value="P:nuclear migration along microtubule"/>
    <property type="evidence" value="ECO:0007669"/>
    <property type="project" value="TreeGrafter"/>
</dbReference>
<gene>
    <name evidence="9" type="ORF">DILT_LOCUS12250</name>
</gene>
<keyword evidence="4 7" id="KW-1133">Transmembrane helix</keyword>
<reference evidence="9 10" key="1">
    <citation type="submission" date="2018-11" db="EMBL/GenBank/DDBJ databases">
        <authorList>
            <consortium name="Pathogen Informatics"/>
        </authorList>
    </citation>
    <scope>NUCLEOTIDE SEQUENCE [LARGE SCALE GENOMIC DNA]</scope>
</reference>
<protein>
    <recommendedName>
        <fullName evidence="8">Ima1 N-terminal domain-containing protein</fullName>
    </recommendedName>
</protein>
<evidence type="ECO:0000256" key="5">
    <source>
        <dbReference type="ARBA" id="ARBA00023136"/>
    </source>
</evidence>
<dbReference type="Pfam" id="PF09779">
    <property type="entry name" value="Ima1_N"/>
    <property type="match status" value="1"/>
</dbReference>
<dbReference type="EMBL" id="UYRU01065779">
    <property type="protein sequence ID" value="VDN16419.1"/>
    <property type="molecule type" value="Genomic_DNA"/>
</dbReference>
<dbReference type="OrthoDB" id="5966927at2759"/>
<name>A0A3P7P7Q9_DIBLA</name>
<evidence type="ECO:0000256" key="4">
    <source>
        <dbReference type="ARBA" id="ARBA00022989"/>
    </source>
</evidence>
<evidence type="ECO:0000256" key="2">
    <source>
        <dbReference type="ARBA" id="ARBA00007600"/>
    </source>
</evidence>
<dbReference type="GO" id="GO:0005637">
    <property type="term" value="C:nuclear inner membrane"/>
    <property type="evidence" value="ECO:0007669"/>
    <property type="project" value="UniProtKB-SubCell"/>
</dbReference>
<dbReference type="GO" id="GO:0005521">
    <property type="term" value="F:lamin binding"/>
    <property type="evidence" value="ECO:0007669"/>
    <property type="project" value="TreeGrafter"/>
</dbReference>
<dbReference type="InterPro" id="IPR040041">
    <property type="entry name" value="TMEM201"/>
</dbReference>
<sequence length="179" mass="20253">MVVHSKADILLMALWFLFLSTLCVLVVQICRWIKNRYVLVHCWFCNSPNRIHVSARNSFVCSACKQYNGFTPSGDYNKEIPEMYQTTGNPSAFVSQSKEAFVSHSNVLCAVCAQKQEQKLLELSRFEASADSKWDVEIEAFRQNLETRFDLCSPCKAKVRARVLQVGTVDALALSIFSA</sequence>
<keyword evidence="6" id="KW-0539">Nucleus</keyword>
<comment type="similarity">
    <text evidence="2">Belongs to the TMEM201 family.</text>
</comment>
<feature type="transmembrane region" description="Helical" evidence="7">
    <location>
        <begin position="12"/>
        <end position="33"/>
    </location>
</feature>
<evidence type="ECO:0000256" key="3">
    <source>
        <dbReference type="ARBA" id="ARBA00022692"/>
    </source>
</evidence>
<dbReference type="PANTHER" id="PTHR28646:SF1">
    <property type="entry name" value="TRANSMEMBRANE PROTEIN 201"/>
    <property type="match status" value="1"/>
</dbReference>
<evidence type="ECO:0000313" key="9">
    <source>
        <dbReference type="EMBL" id="VDN16419.1"/>
    </source>
</evidence>
<accession>A0A3P7P7Q9</accession>
<dbReference type="AlphaFoldDB" id="A0A3P7P7Q9"/>
<keyword evidence="5 7" id="KW-0472">Membrane</keyword>